<protein>
    <submittedName>
        <fullName evidence="2">Uncharacterized protein</fullName>
    </submittedName>
</protein>
<sequence length="164" mass="18679">MQRITRQESYCIYPINQLLLQFMEQQKKDVKGKGGCLTLQGHNISSKRLRYYRYPYLLPIPRAFQAGGAYPSTTFISYWPLDIVSFSSVPLDLKSDGEQQTHPSTKSNIRPRPPRLHSRVYHSPTSTSGQCSMALFAHFKWCDGRRGLVSSVGEEGEGSRTCSW</sequence>
<organism evidence="2 3">
    <name type="scientific">Cryptococcus neoformans Tu259-1</name>
    <dbReference type="NCBI Taxonomy" id="1230072"/>
    <lineage>
        <taxon>Eukaryota</taxon>
        <taxon>Fungi</taxon>
        <taxon>Dikarya</taxon>
        <taxon>Basidiomycota</taxon>
        <taxon>Agaricomycotina</taxon>
        <taxon>Tremellomycetes</taxon>
        <taxon>Tremellales</taxon>
        <taxon>Cryptococcaceae</taxon>
        <taxon>Cryptococcus</taxon>
        <taxon>Cryptococcus neoformans species complex</taxon>
    </lineage>
</organism>
<dbReference type="Proteomes" id="UP000199727">
    <property type="component" value="Unassembled WGS sequence"/>
</dbReference>
<feature type="region of interest" description="Disordered" evidence="1">
    <location>
        <begin position="94"/>
        <end position="127"/>
    </location>
</feature>
<accession>A0A854QDS3</accession>
<name>A0A854QDS3_CRYNE</name>
<evidence type="ECO:0000313" key="2">
    <source>
        <dbReference type="EMBL" id="OXG25006.1"/>
    </source>
</evidence>
<evidence type="ECO:0000256" key="1">
    <source>
        <dbReference type="SAM" id="MobiDB-lite"/>
    </source>
</evidence>
<reference evidence="2 3" key="1">
    <citation type="submission" date="2017-06" db="EMBL/GenBank/DDBJ databases">
        <title>Global population genomics of the pathogenic fungus Cryptococcus neoformans var. grubii.</title>
        <authorList>
            <person name="Cuomo C."/>
            <person name="Litvintseva A."/>
            <person name="Chen Y."/>
            <person name="Young S."/>
            <person name="Zeng Q."/>
            <person name="Chapman S."/>
            <person name="Gujja S."/>
            <person name="Saif S."/>
            <person name="Birren B."/>
        </authorList>
    </citation>
    <scope>NUCLEOTIDE SEQUENCE [LARGE SCALE GENOMIC DNA]</scope>
    <source>
        <strain evidence="2 3">Tu259-1</strain>
    </source>
</reference>
<dbReference type="AlphaFoldDB" id="A0A854QDS3"/>
<proteinExistence type="predicted"/>
<comment type="caution">
    <text evidence="2">The sequence shown here is derived from an EMBL/GenBank/DDBJ whole genome shotgun (WGS) entry which is preliminary data.</text>
</comment>
<evidence type="ECO:0000313" key="3">
    <source>
        <dbReference type="Proteomes" id="UP000199727"/>
    </source>
</evidence>
<gene>
    <name evidence="2" type="ORF">C361_02007</name>
</gene>
<dbReference type="EMBL" id="AMKT01000028">
    <property type="protein sequence ID" value="OXG25006.1"/>
    <property type="molecule type" value="Genomic_DNA"/>
</dbReference>